<evidence type="ECO:0000313" key="8">
    <source>
        <dbReference type="Proteomes" id="UP000010296"/>
    </source>
</evidence>
<feature type="domain" description="Alpha-D-phosphohexomutase alpha/beta/alpha" evidence="4">
    <location>
        <begin position="19"/>
        <end position="157"/>
    </location>
</feature>
<evidence type="ECO:0000313" key="7">
    <source>
        <dbReference type="EMBL" id="EFU74646.1"/>
    </source>
</evidence>
<dbReference type="Pfam" id="PF02878">
    <property type="entry name" value="PGM_PMM_I"/>
    <property type="match status" value="1"/>
</dbReference>
<feature type="domain" description="Alpha-D-phosphohexomutase alpha/beta/alpha" evidence="6">
    <location>
        <begin position="286"/>
        <end position="400"/>
    </location>
</feature>
<dbReference type="Pfam" id="PF02880">
    <property type="entry name" value="PGM_PMM_III"/>
    <property type="match status" value="1"/>
</dbReference>
<dbReference type="PANTHER" id="PTHR42946">
    <property type="entry name" value="PHOSPHOHEXOSE MUTASE"/>
    <property type="match status" value="1"/>
</dbReference>
<evidence type="ECO:0000256" key="1">
    <source>
        <dbReference type="ARBA" id="ARBA00001946"/>
    </source>
</evidence>
<reference evidence="7 8" key="1">
    <citation type="submission" date="2010-12" db="EMBL/GenBank/DDBJ databases">
        <authorList>
            <person name="Muzny D."/>
            <person name="Qin X."/>
            <person name="Deng J."/>
            <person name="Jiang H."/>
            <person name="Liu Y."/>
            <person name="Qu J."/>
            <person name="Song X.-Z."/>
            <person name="Zhang L."/>
            <person name="Thornton R."/>
            <person name="Coyle M."/>
            <person name="Francisco L."/>
            <person name="Jackson L."/>
            <person name="Javaid M."/>
            <person name="Korchina V."/>
            <person name="Kovar C."/>
            <person name="Mata R."/>
            <person name="Mathew T."/>
            <person name="Ngo R."/>
            <person name="Nguyen L."/>
            <person name="Nguyen N."/>
            <person name="Okwuonu G."/>
            <person name="Ongeri F."/>
            <person name="Pham C."/>
            <person name="Simmons D."/>
            <person name="Wilczek-Boney K."/>
            <person name="Hale W."/>
            <person name="Jakkamsetti A."/>
            <person name="Pham P."/>
            <person name="Ruth R."/>
            <person name="San Lucas F."/>
            <person name="Warren J."/>
            <person name="Zhang J."/>
            <person name="Zhao Z."/>
            <person name="Zhou C."/>
            <person name="Zhu D."/>
            <person name="Lee S."/>
            <person name="Bess C."/>
            <person name="Blankenburg K."/>
            <person name="Forbes L."/>
            <person name="Fu Q."/>
            <person name="Gubbala S."/>
            <person name="Hirani K."/>
            <person name="Jayaseelan J.C."/>
            <person name="Lara F."/>
            <person name="Munidasa M."/>
            <person name="Palculict T."/>
            <person name="Patil S."/>
            <person name="Pu L.-L."/>
            <person name="Saada N."/>
            <person name="Tang L."/>
            <person name="Weissenberger G."/>
            <person name="Zhu Y."/>
            <person name="Hemphill L."/>
            <person name="Shang Y."/>
            <person name="Youmans B."/>
            <person name="Ayvaz T."/>
            <person name="Ross M."/>
            <person name="Santibanez J."/>
            <person name="Aqrawi P."/>
            <person name="Gross S."/>
            <person name="Joshi V."/>
            <person name="Fowler G."/>
            <person name="Nazareth L."/>
            <person name="Reid J."/>
            <person name="Worley K."/>
            <person name="Petrosino J."/>
            <person name="Highlander S."/>
            <person name="Gibbs R."/>
        </authorList>
    </citation>
    <scope>NUCLEOTIDE SEQUENCE [LARGE SCALE GENOMIC DNA]</scope>
    <source>
        <strain evidence="8">DSM 15952 / CCUG 50447 / LMG 22039 / TP 1.5</strain>
    </source>
</reference>
<gene>
    <name evidence="7" type="primary">algC</name>
    <name evidence="7" type="ORF">HMPREF9088_0497</name>
</gene>
<comment type="caution">
    <text evidence="7">The sequence shown here is derived from an EMBL/GenBank/DDBJ whole genome shotgun (WGS) entry which is preliminary data.</text>
</comment>
<evidence type="ECO:0000259" key="4">
    <source>
        <dbReference type="Pfam" id="PF02878"/>
    </source>
</evidence>
<organism evidence="7 8">
    <name type="scientific">Enterococcus italicus (strain DSM 15952 / CCUG 50447 / LMG 22039 / TP 1.5)</name>
    <dbReference type="NCBI Taxonomy" id="888064"/>
    <lineage>
        <taxon>Bacteria</taxon>
        <taxon>Bacillati</taxon>
        <taxon>Bacillota</taxon>
        <taxon>Bacilli</taxon>
        <taxon>Lactobacillales</taxon>
        <taxon>Enterococcaceae</taxon>
        <taxon>Enterococcus</taxon>
    </lineage>
</organism>
<proteinExistence type="inferred from homology"/>
<dbReference type="InterPro" id="IPR016055">
    <property type="entry name" value="A-D-PHexomutase_a/b/a-I/II/III"/>
</dbReference>
<dbReference type="InterPro" id="IPR050060">
    <property type="entry name" value="Phosphoglucosamine_mutase"/>
</dbReference>
<dbReference type="InterPro" id="IPR005844">
    <property type="entry name" value="A-D-PHexomutase_a/b/a-I"/>
</dbReference>
<sequence length="511" mass="55989">MVVNHRIGGRKMSQLTELQNGSDIRGIAITTEQHQANLTPAVVKEVAKGLVNWLRNEKAIQTNPLTIGVGRDSRLSGPELAATFMDELTNLGVHVIDFQLATTPAMFMSTQFEQFACDAGIMFTASHLPFYFNGIKVFSKTGGAEKSDIAYILQHTEAVQASQGTIEKADLLTPYADDLVAKIRLGMQTKEAQPLKGLKIIVDAGNGAGGYFAEKVLQPLGADTTGSQFLEPDGHFPNHIPNPDNKEAMASIKAAVLDNQADLGVIFDTDVDRSAVVTKSGDVLNRNNLIAVLSRIVLAEHPNTSIVTNSPTSNHLKQFIEQLGGKQVRYISGYRNVINKAIALNAAGVDCQLAIETSGHAAFKENYFLDDGAYVIAKILMLLPKLQAQHRSLDELIADLKQPAETQEIRFELMADEYRGLGESVIEAFRKCNHEGWTLDSENEEGVRFTVSDPYGSGWFLLRMSLHEPLLVLQVENDQPSMVRQVLAEFPAKLQPFSQVNQAKLTAYLGN</sequence>
<dbReference type="InterPro" id="IPR005841">
    <property type="entry name" value="Alpha-D-phosphohexomutase_SF"/>
</dbReference>
<dbReference type="InterPro" id="IPR005845">
    <property type="entry name" value="A-D-PHexomutase_a/b/a-II"/>
</dbReference>
<dbReference type="Pfam" id="PF02879">
    <property type="entry name" value="PGM_PMM_II"/>
    <property type="match status" value="1"/>
</dbReference>
<evidence type="ECO:0000256" key="2">
    <source>
        <dbReference type="ARBA" id="ARBA00010231"/>
    </source>
</evidence>
<dbReference type="EMBL" id="AEPV01000018">
    <property type="protein sequence ID" value="EFU74646.1"/>
    <property type="molecule type" value="Genomic_DNA"/>
</dbReference>
<comment type="cofactor">
    <cofactor evidence="1">
        <name>Mg(2+)</name>
        <dbReference type="ChEBI" id="CHEBI:18420"/>
    </cofactor>
</comment>
<dbReference type="STRING" id="888064.HMPREF9088_0497"/>
<dbReference type="FunFam" id="3.40.120.10:FF:000010">
    <property type="entry name" value="phosphomannomutase/phosphoglucomutase isoform X1"/>
    <property type="match status" value="1"/>
</dbReference>
<dbReference type="Gene3D" id="3.40.120.10">
    <property type="entry name" value="Alpha-D-Glucose-1,6-Bisphosphate, subunit A, domain 3"/>
    <property type="match status" value="3"/>
</dbReference>
<accession>E6LDQ7</accession>
<dbReference type="EC" id="5.4.2.8" evidence="7"/>
<dbReference type="AlphaFoldDB" id="E6LDQ7"/>
<dbReference type="PANTHER" id="PTHR42946:SF1">
    <property type="entry name" value="PHOSPHOGLUCOMUTASE (ALPHA-D-GLUCOSE-1,6-BISPHOSPHATE-DEPENDENT)"/>
    <property type="match status" value="1"/>
</dbReference>
<dbReference type="Proteomes" id="UP000010296">
    <property type="component" value="Unassembled WGS sequence"/>
</dbReference>
<protein>
    <submittedName>
        <fullName evidence="7">Phosphoglucomutase/phosphomannomutase, alpha/beta/alpha domain II</fullName>
        <ecNumber evidence="7">5.4.2.8</ecNumber>
    </submittedName>
</protein>
<evidence type="ECO:0000259" key="5">
    <source>
        <dbReference type="Pfam" id="PF02879"/>
    </source>
</evidence>
<comment type="similarity">
    <text evidence="2">Belongs to the phosphohexose mutase family.</text>
</comment>
<keyword evidence="7" id="KW-0413">Isomerase</keyword>
<feature type="domain" description="Alpha-D-phosphohexomutase alpha/beta/alpha" evidence="5">
    <location>
        <begin position="174"/>
        <end position="281"/>
    </location>
</feature>
<keyword evidence="3" id="KW-0597">Phosphoprotein</keyword>
<evidence type="ECO:0000259" key="6">
    <source>
        <dbReference type="Pfam" id="PF02880"/>
    </source>
</evidence>
<dbReference type="SUPFAM" id="SSF53738">
    <property type="entry name" value="Phosphoglucomutase, first 3 domains"/>
    <property type="match status" value="3"/>
</dbReference>
<dbReference type="Gene3D" id="3.30.310.50">
    <property type="entry name" value="Alpha-D-phosphohexomutase, C-terminal domain"/>
    <property type="match status" value="1"/>
</dbReference>
<dbReference type="PRINTS" id="PR00509">
    <property type="entry name" value="PGMPMM"/>
</dbReference>
<keyword evidence="8" id="KW-1185">Reference proteome</keyword>
<dbReference type="eggNOG" id="COG1109">
    <property type="taxonomic scope" value="Bacteria"/>
</dbReference>
<name>E6LDQ7_ENTI1</name>
<dbReference type="CDD" id="cd03089">
    <property type="entry name" value="PMM_PGM"/>
    <property type="match status" value="1"/>
</dbReference>
<dbReference type="InterPro" id="IPR005846">
    <property type="entry name" value="A-D-PHexomutase_a/b/a-III"/>
</dbReference>
<evidence type="ECO:0000256" key="3">
    <source>
        <dbReference type="ARBA" id="ARBA00022553"/>
    </source>
</evidence>
<dbReference type="GO" id="GO:0004615">
    <property type="term" value="F:phosphomannomutase activity"/>
    <property type="evidence" value="ECO:0007669"/>
    <property type="project" value="UniProtKB-EC"/>
</dbReference>
<dbReference type="GO" id="GO:0005975">
    <property type="term" value="P:carbohydrate metabolic process"/>
    <property type="evidence" value="ECO:0007669"/>
    <property type="project" value="InterPro"/>
</dbReference>
<dbReference type="HOGENOM" id="CLU_016950_6_0_9"/>